<dbReference type="InterPro" id="IPR008988">
    <property type="entry name" value="Transcriptional_repressor_C"/>
</dbReference>
<dbReference type="InterPro" id="IPR004143">
    <property type="entry name" value="BPL_LPL_catalytic"/>
</dbReference>
<dbReference type="InterPro" id="IPR004408">
    <property type="entry name" value="Biotin_CoA_COase_ligase"/>
</dbReference>
<evidence type="ECO:0000256" key="2">
    <source>
        <dbReference type="ARBA" id="ARBA00022741"/>
    </source>
</evidence>
<gene>
    <name evidence="8" type="ORF">JF887_12050</name>
</gene>
<comment type="caution">
    <text evidence="8">The sequence shown here is derived from an EMBL/GenBank/DDBJ whole genome shotgun (WGS) entry which is preliminary data.</text>
</comment>
<dbReference type="Gene3D" id="2.30.30.100">
    <property type="match status" value="1"/>
</dbReference>
<dbReference type="AlphaFoldDB" id="A0A934NH62"/>
<dbReference type="InterPro" id="IPR045864">
    <property type="entry name" value="aa-tRNA-synth_II/BPL/LPL"/>
</dbReference>
<keyword evidence="4" id="KW-0092">Biotin</keyword>
<dbReference type="NCBIfam" id="TIGR00121">
    <property type="entry name" value="birA_ligase"/>
    <property type="match status" value="1"/>
</dbReference>
<dbReference type="GO" id="GO:0005524">
    <property type="term" value="F:ATP binding"/>
    <property type="evidence" value="ECO:0007669"/>
    <property type="project" value="UniProtKB-KW"/>
</dbReference>
<feature type="domain" description="BPL/LPL catalytic" evidence="7">
    <location>
        <begin position="30"/>
        <end position="134"/>
    </location>
</feature>
<accession>A0A934NH62</accession>
<evidence type="ECO:0000313" key="9">
    <source>
        <dbReference type="Proteomes" id="UP000614410"/>
    </source>
</evidence>
<feature type="domain" description="Biotin protein ligase C-terminal" evidence="6">
    <location>
        <begin position="218"/>
        <end position="260"/>
    </location>
</feature>
<dbReference type="Pfam" id="PF02237">
    <property type="entry name" value="BPL_C"/>
    <property type="match status" value="1"/>
</dbReference>
<evidence type="ECO:0000313" key="8">
    <source>
        <dbReference type="EMBL" id="MBJ7610146.1"/>
    </source>
</evidence>
<dbReference type="SUPFAM" id="SSF55681">
    <property type="entry name" value="Class II aaRS and biotin synthetases"/>
    <property type="match status" value="1"/>
</dbReference>
<dbReference type="Pfam" id="PF03099">
    <property type="entry name" value="BPL_LplA_LipB"/>
    <property type="match status" value="1"/>
</dbReference>
<evidence type="ECO:0000259" key="6">
    <source>
        <dbReference type="Pfam" id="PF02237"/>
    </source>
</evidence>
<evidence type="ECO:0000259" key="7">
    <source>
        <dbReference type="Pfam" id="PF03099"/>
    </source>
</evidence>
<evidence type="ECO:0000256" key="4">
    <source>
        <dbReference type="ARBA" id="ARBA00023267"/>
    </source>
</evidence>
<dbReference type="PANTHER" id="PTHR12835">
    <property type="entry name" value="BIOTIN PROTEIN LIGASE"/>
    <property type="match status" value="1"/>
</dbReference>
<protein>
    <recommendedName>
        <fullName evidence="5">biotin--[biotin carboxyl-carrier protein] ligase</fullName>
        <ecNumber evidence="5">6.3.4.15</ecNumber>
    </recommendedName>
</protein>
<organism evidence="8 9">
    <name type="scientific">Candidatus Amunia macphersoniae</name>
    <dbReference type="NCBI Taxonomy" id="3127014"/>
    <lineage>
        <taxon>Bacteria</taxon>
        <taxon>Bacillati</taxon>
        <taxon>Candidatus Dormiibacterota</taxon>
        <taxon>Candidatus Dormibacteria</taxon>
        <taxon>Candidatus Aeolococcales</taxon>
        <taxon>Candidatus Aeolococcaceae</taxon>
        <taxon>Candidatus Amunia</taxon>
    </lineage>
</organism>
<evidence type="ECO:0000256" key="3">
    <source>
        <dbReference type="ARBA" id="ARBA00022840"/>
    </source>
</evidence>
<keyword evidence="3" id="KW-0067">ATP-binding</keyword>
<dbReference type="PANTHER" id="PTHR12835:SF5">
    <property type="entry name" value="BIOTIN--PROTEIN LIGASE"/>
    <property type="match status" value="1"/>
</dbReference>
<evidence type="ECO:0000256" key="1">
    <source>
        <dbReference type="ARBA" id="ARBA00022598"/>
    </source>
</evidence>
<dbReference type="Proteomes" id="UP000614410">
    <property type="component" value="Unassembled WGS sequence"/>
</dbReference>
<proteinExistence type="predicted"/>
<dbReference type="EC" id="6.3.4.15" evidence="5"/>
<keyword evidence="2" id="KW-0547">Nucleotide-binding</keyword>
<dbReference type="EMBL" id="JAEKNN010000057">
    <property type="protein sequence ID" value="MBJ7610146.1"/>
    <property type="molecule type" value="Genomic_DNA"/>
</dbReference>
<evidence type="ECO:0000256" key="5">
    <source>
        <dbReference type="ARBA" id="ARBA00024227"/>
    </source>
</evidence>
<dbReference type="InterPro" id="IPR003142">
    <property type="entry name" value="BPL_C"/>
</dbReference>
<name>A0A934NH62_9BACT</name>
<dbReference type="GO" id="GO:0004077">
    <property type="term" value="F:biotin--[biotin carboxyl-carrier protein] ligase activity"/>
    <property type="evidence" value="ECO:0007669"/>
    <property type="project" value="UniProtKB-EC"/>
</dbReference>
<keyword evidence="1 8" id="KW-0436">Ligase</keyword>
<dbReference type="CDD" id="cd16442">
    <property type="entry name" value="BPL"/>
    <property type="match status" value="1"/>
</dbReference>
<dbReference type="SUPFAM" id="SSF50037">
    <property type="entry name" value="C-terminal domain of transcriptional repressors"/>
    <property type="match status" value="1"/>
</dbReference>
<sequence>MSDDTALLAGLQRAGAEAFPGFRLRAVATTSSTQDVVRAAAREGAQPGFSCLAAAQSAGRGRQDRQWIATAGSALLCSVLVRVDQGLLGGVPLAAGLAVRAAIAATSGYQARLKWPNDILGDNLKLAGVLCELEPLAAGGSAAGADAAVAVGVGVNLRVAEFPAGVPGVSLHTLCAEPPPPATLFGAFLAELADRLDRLKRSGSAELHREWLEHATGIGETVTVQSGAGSVSGVAEGLDDDGALLVRTRGGVVRLLAGDVHIGLGGRPR</sequence>
<dbReference type="GO" id="GO:0005737">
    <property type="term" value="C:cytoplasm"/>
    <property type="evidence" value="ECO:0007669"/>
    <property type="project" value="TreeGrafter"/>
</dbReference>
<dbReference type="Gene3D" id="3.30.930.10">
    <property type="entry name" value="Bira Bifunctional Protein, Domain 2"/>
    <property type="match status" value="1"/>
</dbReference>
<reference evidence="8 9" key="1">
    <citation type="submission" date="2020-10" db="EMBL/GenBank/DDBJ databases">
        <title>Ca. Dormibacterota MAGs.</title>
        <authorList>
            <person name="Montgomery K."/>
        </authorList>
    </citation>
    <scope>NUCLEOTIDE SEQUENCE [LARGE SCALE GENOMIC DNA]</scope>
    <source>
        <strain evidence="8">Mitchell_Peninsula_5</strain>
    </source>
</reference>